<accession>A0ABZ3J319</accession>
<evidence type="ECO:0000256" key="10">
    <source>
        <dbReference type="ARBA" id="ARBA00023004"/>
    </source>
</evidence>
<evidence type="ECO:0000256" key="13">
    <source>
        <dbReference type="SAM" id="Phobius"/>
    </source>
</evidence>
<keyword evidence="5 12" id="KW-0349">Heme</keyword>
<sequence>MCSLGEIAMEWKKYLEKNSILLMLFGALAAVIGLAIAGGGIAYADKASFCSSCHSMKQVAATWQASNHRQFTCGDCHLPQQNIVEKMIVKNQTGIHDTYHEFLRDYPDTIRLSAKGRTIVEQNCLRCHAHTVANTFMSAGGQSCTKCHRGMIHGQVVVKEGIGVE</sequence>
<evidence type="ECO:0000313" key="15">
    <source>
        <dbReference type="EMBL" id="XFO72449.1"/>
    </source>
</evidence>
<dbReference type="PANTHER" id="PTHR30333">
    <property type="entry name" value="CYTOCHROME C-TYPE PROTEIN"/>
    <property type="match status" value="1"/>
</dbReference>
<evidence type="ECO:0000256" key="1">
    <source>
        <dbReference type="ARBA" id="ARBA00004162"/>
    </source>
</evidence>
<keyword evidence="9 13" id="KW-1133">Transmembrane helix</keyword>
<evidence type="ECO:0000256" key="9">
    <source>
        <dbReference type="ARBA" id="ARBA00022989"/>
    </source>
</evidence>
<evidence type="ECO:0000256" key="11">
    <source>
        <dbReference type="ARBA" id="ARBA00023136"/>
    </source>
</evidence>
<keyword evidence="10 12" id="KW-0408">Iron</keyword>
<keyword evidence="8 12" id="KW-0249">Electron transport</keyword>
<dbReference type="InterPro" id="IPR036280">
    <property type="entry name" value="Multihaem_cyt_sf"/>
</dbReference>
<evidence type="ECO:0000256" key="12">
    <source>
        <dbReference type="PIRNR" id="PIRNR000013"/>
    </source>
</evidence>
<dbReference type="Gene3D" id="1.10.3820.10">
    <property type="entry name" value="Di-heme elbow motif domain"/>
    <property type="match status" value="1"/>
</dbReference>
<evidence type="ECO:0000256" key="7">
    <source>
        <dbReference type="ARBA" id="ARBA00022723"/>
    </source>
</evidence>
<dbReference type="PIRSF" id="PIRSF000013">
    <property type="entry name" value="4_hem_cytochrm_NapC"/>
    <property type="match status" value="1"/>
</dbReference>
<keyword evidence="16" id="KW-1185">Reference proteome</keyword>
<dbReference type="InterPro" id="IPR024717">
    <property type="entry name" value="NapC/NirT/NrfH"/>
</dbReference>
<dbReference type="Proteomes" id="UP000216052">
    <property type="component" value="Chromosome"/>
</dbReference>
<evidence type="ECO:0000256" key="5">
    <source>
        <dbReference type="ARBA" id="ARBA00022617"/>
    </source>
</evidence>
<organism evidence="15 16">
    <name type="scientific">Sporomusa acidovorans (strain ATCC 49682 / DSM 3132 / Mol)</name>
    <dbReference type="NCBI Taxonomy" id="1123286"/>
    <lineage>
        <taxon>Bacteria</taxon>
        <taxon>Bacillati</taxon>
        <taxon>Bacillota</taxon>
        <taxon>Negativicutes</taxon>
        <taxon>Selenomonadales</taxon>
        <taxon>Sporomusaceae</taxon>
        <taxon>Sporomusa</taxon>
    </lineage>
</organism>
<dbReference type="EMBL" id="CP155571">
    <property type="protein sequence ID" value="XFO72449.1"/>
    <property type="molecule type" value="Genomic_DNA"/>
</dbReference>
<dbReference type="SUPFAM" id="SSF48695">
    <property type="entry name" value="Multiheme cytochromes"/>
    <property type="match status" value="1"/>
</dbReference>
<keyword evidence="7 12" id="KW-0479">Metal-binding</keyword>
<dbReference type="Pfam" id="PF03264">
    <property type="entry name" value="Cytochrom_NNT"/>
    <property type="match status" value="1"/>
</dbReference>
<dbReference type="InterPro" id="IPR005126">
    <property type="entry name" value="NapC/NirT_cyt_c_N"/>
</dbReference>
<gene>
    <name evidence="15" type="ORF">SPACI_025010</name>
</gene>
<comment type="subcellular location">
    <subcellularLocation>
        <location evidence="1">Cell membrane</location>
        <topology evidence="1">Single-pass membrane protein</topology>
    </subcellularLocation>
</comment>
<comment type="similarity">
    <text evidence="2">Belongs to the NapC/NirT/NrfH family.</text>
</comment>
<dbReference type="InterPro" id="IPR051174">
    <property type="entry name" value="Cytochrome_c-type_ET"/>
</dbReference>
<keyword evidence="11 13" id="KW-0472">Membrane</keyword>
<keyword evidence="6 13" id="KW-0812">Transmembrane</keyword>
<keyword evidence="3 12" id="KW-0813">Transport</keyword>
<dbReference type="PANTHER" id="PTHR30333:SF1">
    <property type="entry name" value="CYTOCHROME C-TYPE PROTEIN NAPC"/>
    <property type="match status" value="1"/>
</dbReference>
<evidence type="ECO:0000256" key="8">
    <source>
        <dbReference type="ARBA" id="ARBA00022982"/>
    </source>
</evidence>
<proteinExistence type="inferred from homology"/>
<evidence type="ECO:0000256" key="2">
    <source>
        <dbReference type="ARBA" id="ARBA00007395"/>
    </source>
</evidence>
<reference evidence="15" key="1">
    <citation type="submission" date="2024-05" db="EMBL/GenBank/DDBJ databases">
        <title>Isolation and characterization of Sporomusa carbonis sp. nov., a carboxydotrophic hydrogenogen in the genus of Sporomusa isolated from a charcoal burning pile.</title>
        <authorList>
            <person name="Boeer T."/>
            <person name="Rosenbaum F."/>
            <person name="Eysell L."/>
            <person name="Mueller V."/>
            <person name="Daniel R."/>
            <person name="Poehlein A."/>
        </authorList>
    </citation>
    <scope>NUCLEOTIDE SEQUENCE [LARGE SCALE GENOMIC DNA]</scope>
    <source>
        <strain evidence="15">DSM 3132</strain>
    </source>
</reference>
<dbReference type="InterPro" id="IPR038266">
    <property type="entry name" value="NapC/NirT_cytc_sf"/>
</dbReference>
<evidence type="ECO:0000256" key="3">
    <source>
        <dbReference type="ARBA" id="ARBA00022448"/>
    </source>
</evidence>
<evidence type="ECO:0000256" key="6">
    <source>
        <dbReference type="ARBA" id="ARBA00022692"/>
    </source>
</evidence>
<evidence type="ECO:0000256" key="4">
    <source>
        <dbReference type="ARBA" id="ARBA00022475"/>
    </source>
</evidence>
<evidence type="ECO:0000313" key="16">
    <source>
        <dbReference type="Proteomes" id="UP000216052"/>
    </source>
</evidence>
<feature type="transmembrane region" description="Helical" evidence="13">
    <location>
        <begin position="20"/>
        <end position="44"/>
    </location>
</feature>
<keyword evidence="4" id="KW-1003">Cell membrane</keyword>
<protein>
    <recommendedName>
        <fullName evidence="12">Cytochrome c-type protein</fullName>
    </recommendedName>
</protein>
<evidence type="ECO:0000259" key="14">
    <source>
        <dbReference type="Pfam" id="PF03264"/>
    </source>
</evidence>
<name>A0ABZ3J319_SPOA4</name>
<comment type="PTM">
    <text evidence="12">Binds 4 heme groups per subunit.</text>
</comment>
<feature type="domain" description="NapC/NirT cytochrome c N-terminal" evidence="14">
    <location>
        <begin position="17"/>
        <end position="149"/>
    </location>
</feature>